<dbReference type="PANTHER" id="PTHR33297:SF4">
    <property type="entry name" value="AMASTIN"/>
    <property type="match status" value="1"/>
</dbReference>
<dbReference type="OrthoDB" id="264260at2759"/>
<organism evidence="2 3">
    <name type="scientific">Angomonas deanei</name>
    <dbReference type="NCBI Taxonomy" id="59799"/>
    <lineage>
        <taxon>Eukaryota</taxon>
        <taxon>Discoba</taxon>
        <taxon>Euglenozoa</taxon>
        <taxon>Kinetoplastea</taxon>
        <taxon>Metakinetoplastina</taxon>
        <taxon>Trypanosomatida</taxon>
        <taxon>Trypanosomatidae</taxon>
        <taxon>Strigomonadinae</taxon>
        <taxon>Angomonas</taxon>
    </lineage>
</organism>
<protein>
    <submittedName>
        <fullName evidence="2">Amastin surface glycoprotein, putative</fullName>
    </submittedName>
</protein>
<dbReference type="Pfam" id="PF07344">
    <property type="entry name" value="Amastin"/>
    <property type="match status" value="1"/>
</dbReference>
<keyword evidence="3" id="KW-1185">Reference proteome</keyword>
<feature type="transmembrane region" description="Helical" evidence="1">
    <location>
        <begin position="124"/>
        <end position="144"/>
    </location>
</feature>
<evidence type="ECO:0000256" key="1">
    <source>
        <dbReference type="SAM" id="Phobius"/>
    </source>
</evidence>
<dbReference type="Proteomes" id="UP000515908">
    <property type="component" value="Chromosome 05"/>
</dbReference>
<reference evidence="2 3" key="1">
    <citation type="submission" date="2020-08" db="EMBL/GenBank/DDBJ databases">
        <authorList>
            <person name="Newling K."/>
            <person name="Davey J."/>
            <person name="Forrester S."/>
        </authorList>
    </citation>
    <scope>NUCLEOTIDE SEQUENCE [LARGE SCALE GENOMIC DNA]</scope>
    <source>
        <strain evidence="3">Crithidia deanei Carvalho (ATCC PRA-265)</strain>
    </source>
</reference>
<dbReference type="EMBL" id="LR877149">
    <property type="protein sequence ID" value="CAD2215701.1"/>
    <property type="molecule type" value="Genomic_DNA"/>
</dbReference>
<feature type="transmembrane region" description="Helical" evidence="1">
    <location>
        <begin position="178"/>
        <end position="199"/>
    </location>
</feature>
<dbReference type="VEuPathDB" id="TriTrypDB:ADEAN_000315600"/>
<keyword evidence="1" id="KW-0812">Transmembrane</keyword>
<dbReference type="Gene3D" id="1.20.140.150">
    <property type="match status" value="1"/>
</dbReference>
<evidence type="ECO:0000313" key="2">
    <source>
        <dbReference type="EMBL" id="CAD2215701.1"/>
    </source>
</evidence>
<name>A0A7G2C9H3_9TRYP</name>
<keyword evidence="1" id="KW-1133">Transmembrane helix</keyword>
<keyword evidence="1" id="KW-0472">Membrane</keyword>
<feature type="transmembrane region" description="Helical" evidence="1">
    <location>
        <begin position="96"/>
        <end position="117"/>
    </location>
</feature>
<proteinExistence type="predicted"/>
<feature type="transmembrane region" description="Helical" evidence="1">
    <location>
        <begin position="12"/>
        <end position="33"/>
    </location>
</feature>
<gene>
    <name evidence="2" type="ORF">ADEAN_000315600</name>
</gene>
<accession>A0A7G2C9H3</accession>
<dbReference type="InterPro" id="IPR009944">
    <property type="entry name" value="Amastin"/>
</dbReference>
<dbReference type="PANTHER" id="PTHR33297">
    <property type="entry name" value="AMASTIN-LIKE SURFACE PROTEIN-LIKE PROTEIN-RELATED"/>
    <property type="match status" value="1"/>
</dbReference>
<dbReference type="AlphaFoldDB" id="A0A7G2C9H3"/>
<sequence length="201" mass="22048">MGCCTCKVSTIIYCILQCLSLVFTVLGTAFGQYKLKSDTQNADGDMNWDGYVKDDYCVTLWGAKDKCYSGGYSKASTKDFYKGCPNRQKRFRAAEVLSIISIVLIALAAIFGFISLCCCSCLRVVCLILGIITVGTLCVVWAMVADSFNNKHDDFNIAAVVDANSYCGKLQPIYNYDAGFALLIVGWALQFINCIIVMLPC</sequence>
<evidence type="ECO:0000313" key="3">
    <source>
        <dbReference type="Proteomes" id="UP000515908"/>
    </source>
</evidence>